<comment type="caution">
    <text evidence="12">The sequence shown here is derived from an EMBL/GenBank/DDBJ whole genome shotgun (WGS) entry which is preliminary data.</text>
</comment>
<dbReference type="GO" id="GO:0015423">
    <property type="term" value="F:ABC-type maltose transporter activity"/>
    <property type="evidence" value="ECO:0007669"/>
    <property type="project" value="TreeGrafter"/>
</dbReference>
<evidence type="ECO:0000256" key="10">
    <source>
        <dbReference type="RuleBase" id="RU367050"/>
    </source>
</evidence>
<feature type="transmembrane region" description="Helical" evidence="9">
    <location>
        <begin position="174"/>
        <end position="198"/>
    </location>
</feature>
<dbReference type="PROSITE" id="PS50928">
    <property type="entry name" value="ABC_TM1"/>
    <property type="match status" value="1"/>
</dbReference>
<evidence type="ECO:0000256" key="5">
    <source>
        <dbReference type="ARBA" id="ARBA00022597"/>
    </source>
</evidence>
<evidence type="ECO:0000256" key="2">
    <source>
        <dbReference type="ARBA" id="ARBA00009047"/>
    </source>
</evidence>
<feature type="transmembrane region" description="Helical" evidence="9">
    <location>
        <begin position="237"/>
        <end position="261"/>
    </location>
</feature>
<evidence type="ECO:0000313" key="12">
    <source>
        <dbReference type="EMBL" id="CAI3699310.1"/>
    </source>
</evidence>
<keyword evidence="8 9" id="KW-0472">Membrane</keyword>
<dbReference type="GO" id="GO:1990060">
    <property type="term" value="C:maltose transport complex"/>
    <property type="evidence" value="ECO:0007669"/>
    <property type="project" value="TreeGrafter"/>
</dbReference>
<keyword evidence="6 9" id="KW-0812">Transmembrane</keyword>
<evidence type="ECO:0000313" key="13">
    <source>
        <dbReference type="Proteomes" id="UP001189143"/>
    </source>
</evidence>
<comment type="similarity">
    <text evidence="2 10">Belongs to the binding-protein-dependent transport system permease family. MalFG subfamily.</text>
</comment>
<keyword evidence="5 10" id="KW-0762">Sugar transport</keyword>
<accession>A0AAD1YLJ3</accession>
<feature type="transmembrane region" description="Helical" evidence="9">
    <location>
        <begin position="273"/>
        <end position="293"/>
    </location>
</feature>
<protein>
    <recommendedName>
        <fullName evidence="10">Maltose/maltodextrin transport system permease protein</fullName>
    </recommendedName>
</protein>
<dbReference type="PANTHER" id="PTHR47314">
    <property type="entry name" value="MALTOSE/MALTODEXTRIN TRANSPORT SYSTEM PERMEASE PROTEIN MALF"/>
    <property type="match status" value="1"/>
</dbReference>
<dbReference type="AlphaFoldDB" id="A0AAD1YLJ3"/>
<sequence>MDSLCLKGGEKVDIAKVKKSKVNDFYTEYTVQNAIKKGDIFTRLSMIILGAGNFARKEFIKGILFLLSEFTFIGIMVSEGFHALYMMISLGEKVTGEVFNEKTQVYEYAMGDNSMLILLYGVITFFAIFGFIIIWRAGVKSAYKAQVKKEQSKHIPTFLEEMKTYSDSCIHKTLLFFPIMGVIIFTVMPLVFMMSMAFTNYDRDHQPPGNLFHWVGLVNFGRTLSFTGDLGKTFWPVLGWTIVWAIFATGLNYILGMILAIIINRKDTKFKSFWRFGFILSIAVPQFVSLLVVRTMLQPEGAVNILLRNIGVLAAGQSLPFLTNVTWARVTVIIVNLWVGIPYTILTMTGILQNIPTELYEAARIDGASSVTIFFKITLPYMLFITGPSLITTFVGNINNFNVIYLLTAGLPATMDYYKMTAGKTDLLVTWLYKLTIDNKDYNLGAVIGILVFIITATASIITYRRTNAYKNEEGFQ</sequence>
<evidence type="ECO:0000256" key="3">
    <source>
        <dbReference type="ARBA" id="ARBA00022448"/>
    </source>
</evidence>
<keyword evidence="4 10" id="KW-1003">Cell membrane</keyword>
<evidence type="ECO:0000256" key="9">
    <source>
        <dbReference type="RuleBase" id="RU363032"/>
    </source>
</evidence>
<feature type="transmembrane region" description="Helical" evidence="9">
    <location>
        <begin position="373"/>
        <end position="396"/>
    </location>
</feature>
<name>A0AAD1YLJ3_9CLOT</name>
<dbReference type="Pfam" id="PF00528">
    <property type="entry name" value="BPD_transp_1"/>
    <property type="match status" value="1"/>
</dbReference>
<feature type="transmembrane region" description="Helical" evidence="9">
    <location>
        <begin position="117"/>
        <end position="139"/>
    </location>
</feature>
<dbReference type="PANTHER" id="PTHR47314:SF1">
    <property type="entry name" value="MALTOSE_MALTODEXTRIN TRANSPORT SYSTEM PERMEASE PROTEIN MALF"/>
    <property type="match status" value="1"/>
</dbReference>
<comment type="subcellular location">
    <subcellularLocation>
        <location evidence="1 9">Cell membrane</location>
        <topology evidence="1 9">Multi-pass membrane protein</topology>
    </subcellularLocation>
</comment>
<feature type="transmembrane region" description="Helical" evidence="9">
    <location>
        <begin position="63"/>
        <end position="88"/>
    </location>
</feature>
<keyword evidence="7 9" id="KW-1133">Transmembrane helix</keyword>
<evidence type="ECO:0000256" key="6">
    <source>
        <dbReference type="ARBA" id="ARBA00022692"/>
    </source>
</evidence>
<keyword evidence="3 9" id="KW-0813">Transport</keyword>
<dbReference type="SUPFAM" id="SSF160964">
    <property type="entry name" value="MalF N-terminal region-like"/>
    <property type="match status" value="1"/>
</dbReference>
<evidence type="ECO:0000259" key="11">
    <source>
        <dbReference type="PROSITE" id="PS50928"/>
    </source>
</evidence>
<evidence type="ECO:0000256" key="8">
    <source>
        <dbReference type="ARBA" id="ARBA00023136"/>
    </source>
</evidence>
<comment type="function">
    <text evidence="10">Part of the ABC transporter complex MalEFGK involved in maltose/maltodextrin import. Probably responsible for the translocation of the substrate across the membrane.</text>
</comment>
<dbReference type="Proteomes" id="UP001189143">
    <property type="component" value="Unassembled WGS sequence"/>
</dbReference>
<evidence type="ECO:0000256" key="1">
    <source>
        <dbReference type="ARBA" id="ARBA00004651"/>
    </source>
</evidence>
<dbReference type="CDD" id="cd06261">
    <property type="entry name" value="TM_PBP2"/>
    <property type="match status" value="1"/>
</dbReference>
<evidence type="ECO:0000256" key="7">
    <source>
        <dbReference type="ARBA" id="ARBA00022989"/>
    </source>
</evidence>
<feature type="domain" description="ABC transmembrane type-1" evidence="11">
    <location>
        <begin position="238"/>
        <end position="463"/>
    </location>
</feature>
<dbReference type="InterPro" id="IPR035906">
    <property type="entry name" value="MetI-like_sf"/>
</dbReference>
<organism evidence="12 13">
    <name type="scientific">Clostridium neonatale</name>
    <dbReference type="NCBI Taxonomy" id="137838"/>
    <lineage>
        <taxon>Bacteria</taxon>
        <taxon>Bacillati</taxon>
        <taxon>Bacillota</taxon>
        <taxon>Clostridia</taxon>
        <taxon>Eubacteriales</taxon>
        <taxon>Clostridiaceae</taxon>
        <taxon>Clostridium</taxon>
    </lineage>
</organism>
<feature type="transmembrane region" description="Helical" evidence="9">
    <location>
        <begin position="442"/>
        <end position="464"/>
    </location>
</feature>
<dbReference type="Gene3D" id="1.10.3720.10">
    <property type="entry name" value="MetI-like"/>
    <property type="match status" value="1"/>
</dbReference>
<reference evidence="12" key="1">
    <citation type="submission" date="2022-10" db="EMBL/GenBank/DDBJ databases">
        <authorList>
            <person name="Aires J."/>
            <person name="Mesa V."/>
        </authorList>
    </citation>
    <scope>NUCLEOTIDE SEQUENCE</scope>
    <source>
        <strain evidence="12">Clostridium neonatale JD116</strain>
    </source>
</reference>
<dbReference type="InterPro" id="IPR000515">
    <property type="entry name" value="MetI-like"/>
</dbReference>
<evidence type="ECO:0000256" key="4">
    <source>
        <dbReference type="ARBA" id="ARBA00022475"/>
    </source>
</evidence>
<proteinExistence type="inferred from homology"/>
<gene>
    <name evidence="12" type="ORF">CNEO2_990003</name>
</gene>
<feature type="transmembrane region" description="Helical" evidence="9">
    <location>
        <begin position="330"/>
        <end position="353"/>
    </location>
</feature>
<dbReference type="SUPFAM" id="SSF161098">
    <property type="entry name" value="MetI-like"/>
    <property type="match status" value="1"/>
</dbReference>
<dbReference type="GO" id="GO:0042956">
    <property type="term" value="P:maltodextrin transmembrane transport"/>
    <property type="evidence" value="ECO:0007669"/>
    <property type="project" value="TreeGrafter"/>
</dbReference>
<dbReference type="EMBL" id="CAMTCP010000302">
    <property type="protein sequence ID" value="CAI3699310.1"/>
    <property type="molecule type" value="Genomic_DNA"/>
</dbReference>